<dbReference type="GO" id="GO:0007156">
    <property type="term" value="P:homophilic cell adhesion via plasma membrane adhesion molecules"/>
    <property type="evidence" value="ECO:0007669"/>
    <property type="project" value="InterPro"/>
</dbReference>
<name>A0A1G6ZX41_9GAMM</name>
<keyword evidence="2 8" id="KW-0812">Transmembrane</keyword>
<keyword evidence="12" id="KW-1185">Reference proteome</keyword>
<dbReference type="CDD" id="cd11304">
    <property type="entry name" value="Cadherin_repeat"/>
    <property type="match status" value="3"/>
</dbReference>
<dbReference type="PANTHER" id="PTHR24025">
    <property type="entry name" value="DESMOGLEIN FAMILY MEMBER"/>
    <property type="match status" value="1"/>
</dbReference>
<dbReference type="EMBL" id="FNAG01000016">
    <property type="protein sequence ID" value="SDE06807.1"/>
    <property type="molecule type" value="Genomic_DNA"/>
</dbReference>
<evidence type="ECO:0000256" key="3">
    <source>
        <dbReference type="ARBA" id="ARBA00022737"/>
    </source>
</evidence>
<feature type="domain" description="Cadherin" evidence="10">
    <location>
        <begin position="928"/>
        <end position="1038"/>
    </location>
</feature>
<keyword evidence="3" id="KW-0677">Repeat</keyword>
<sequence>MKIDLVGHGRRVLLSSLLALAGAPLAAHAYSYSVLIDSDNDPATGCSVSTPDGSVTGIDARLDASVSFDPLQVQSQSVSRCSGGSFGAPESVPAGHPVGVDRGPGATDVVELGVARGLLGDRLGSTWRLTFLASSPLLGATDAAGPVLGTGLGLPPPVPRPAVIPAAGAGALILLCLALGLAAAWTLRRHPGLMLAALMLGAVSSAGVAWAAGYRLDGEIGDWDATALLTDPAGDTTQAEPQVDLRGVYAASEGNSVFFRFDVAEMRLPVLVPSFLNSSFSVDENSANGTVVGSINAAPGGLSSLLRFALSAQSPSAGFSVDSASGEIRIADSSQLDFETRPSFSLDVLVTLQGAPGFSLNRTVTVTLNDRNEAPQIAAQSFSVFENAASGTVVGSVVATDVDAGANGQLGYSVVGGSGQTVFAINASSGQITVANAAALNLAASPYSLQVQVSDGGAPALTAAAAMSITVNNVNDAPSFSAGPSPVVVLEDSAPYSQNWATAISDGDGGTQTLSFEFSGNSNPGVFATPPAISPTGVLSFTLAPNANGSADLDVRLRDNGGTANGGVDVSPVVSFRITSTPVNDAPGFTIPASAPPVLEGAGPQTVAAFATAISAGPADEAGQTLSFAANVTASTGNLSFAVAPALAPNGTLSYTPQAGTSGTATVSVVLSDNGGTANGGVDSSAPQSFTIAVNNVNDAPSFTPGPSPIAVLEDSGAYSAAWASNLNDNDGGIQTLSFVVLSNSNPGLFSTGPAISPTGVLSFTPAANANGVATLSLALRDNGGTANGGIDQSAPVSLVLDVTAVNDAPSFNIPASSTPVFQDAGPTVQAGFATAISRGPVDEAGQALSFALTVTGSTGNLAFAQAPAIDPATGNLSFAAQNGTSGTATVSVVLNDDGGTANGGVASSAAQVFTIEVVNVNDAPSFTPGASPLVVGEDSGAYSASWATAISDNDGGTQTLSFELTAGAVTGGLSFSTPPSISPSGVLSFTPAADSNGSASFSVVLRDSGGTAFGGSDVSPAVPLVIEVQARNDAPSFTIPASAPSVVENAGAQTVAGFATGMSPGPADEAGQTVNFLLSVTGSTGNLAFSAPPSIDPATGTLSYTPAADSFGVATVSVRLQDNGGTANGGIDTSAAQTFTLEVLFVNNAPVFSGGGNVTVSEDSAPYNAVWATAIDDGDAGISQTLSFVILSNDNPGLFTASPGINATSGNLSFQPAANANGVANLSVRLQDNGGTANGGVDTSTTVNFSITVTPLNDPPTVTPPTNVAVHRHIGIAIGSANAASLLANVSDVDGAGGAPFSVTVQTNALTAQGGRVSTAADGSWSYAPPASETGSADSFNFEVCDAGVPAPAACTTATATVALSGEAIWFVDDDAPASGDGTLARPFQTLSAAVAAASANAKIFQFSGAYSGGVTLKNGQQLIGQGASGVFDAVFGISPPTTAVARPSLGGARPQITTVAANTAGITLGSGNSVRGIEIGNTTGVGLLGTGVGSLSLGENRIVGSGQALDLANGSITEVGGSAFSEVSSSSGSSNVRLASLSGNLTLGSGALSGASGPAFVLEGGASGQVNYGGNLTKTTAGPLLRVSLPGAAGLSLSGNLSCTGSCGSGSAGLIVENRTGGTYSFSGSSKVFSGSGSSPGLQLTNNSGATLEFSGGGLAVSTSTGTALLATGAGPSAASGGTLGITGSGNTLTTTGGTALNMVDTTIGAAGLVFERISSGAGSNVGILLDNTGTSGGLNVTGSGSAGSGGTIANKSGADGLTTGNGIVLLDTANVALRWMQLNDFSNSGIVGRNVSGFTLRDSVLGGVIGDNTGVVEGPINFGLVTGANGLQGSGLLRNLRVSGGVEHNLEFYNQSGSMNLTIDGDAAVSEGANPNSAADDIADCRIDGAGVDGIQIETRGSSTSVISIQRCLFRDNASQAVQHSVLENALSEISIDSSVARRLTAGNEGFLLQNGGNARLTARLTNNRLNQFGGASLFVGQVAGNANDLGANTGLTAIVRGNTINAPVTATNHSLIVFLTSTIGQTSRANVLVENNTIDHPGNSGTTRPFLVDTPDASTTPSFTARIVNNVVTGVDAGLGNTADVTARRGSGCFDIRGNSVTGPFGLRARQAAPATVQLERGVSGSSDPLTVLDDNHPPGTVTSVLGTLSPSANGTCLPAPL</sequence>
<dbReference type="PRINTS" id="PR00205">
    <property type="entry name" value="CADHERIN"/>
</dbReference>
<dbReference type="InterPro" id="IPR011050">
    <property type="entry name" value="Pectin_lyase_fold/virulence"/>
</dbReference>
<reference evidence="11 12" key="1">
    <citation type="submission" date="2016-10" db="EMBL/GenBank/DDBJ databases">
        <authorList>
            <person name="de Groot N.N."/>
        </authorList>
    </citation>
    <scope>NUCLEOTIDE SEQUENCE [LARGE SCALE GENOMIC DNA]</scope>
    <source>
        <strain evidence="11 12">DSM 16957</strain>
    </source>
</reference>
<feature type="domain" description="Cadherin" evidence="10">
    <location>
        <begin position="704"/>
        <end position="812"/>
    </location>
</feature>
<evidence type="ECO:0000313" key="12">
    <source>
        <dbReference type="Proteomes" id="UP000199603"/>
    </source>
</evidence>
<evidence type="ECO:0000256" key="8">
    <source>
        <dbReference type="SAM" id="Phobius"/>
    </source>
</evidence>
<keyword evidence="5" id="KW-0130">Cell adhesion</keyword>
<keyword evidence="9" id="KW-0732">Signal</keyword>
<evidence type="ECO:0000256" key="9">
    <source>
        <dbReference type="SAM" id="SignalP"/>
    </source>
</evidence>
<dbReference type="InterPro" id="IPR050971">
    <property type="entry name" value="Cadherin-domain_protein"/>
</dbReference>
<protein>
    <submittedName>
        <fullName evidence="11">Cadherin domain-containing protein</fullName>
    </submittedName>
</protein>
<evidence type="ECO:0000256" key="7">
    <source>
        <dbReference type="ARBA" id="ARBA00023136"/>
    </source>
</evidence>
<evidence type="ECO:0000313" key="11">
    <source>
        <dbReference type="EMBL" id="SDE06807.1"/>
    </source>
</evidence>
<evidence type="ECO:0000256" key="1">
    <source>
        <dbReference type="ARBA" id="ARBA00004370"/>
    </source>
</evidence>
<dbReference type="GO" id="GO:0005509">
    <property type="term" value="F:calcium ion binding"/>
    <property type="evidence" value="ECO:0007669"/>
    <property type="project" value="InterPro"/>
</dbReference>
<dbReference type="GO" id="GO:0016020">
    <property type="term" value="C:membrane"/>
    <property type="evidence" value="ECO:0007669"/>
    <property type="project" value="UniProtKB-SubCell"/>
</dbReference>
<feature type="signal peptide" evidence="9">
    <location>
        <begin position="1"/>
        <end position="29"/>
    </location>
</feature>
<feature type="transmembrane region" description="Helical" evidence="8">
    <location>
        <begin position="192"/>
        <end position="212"/>
    </location>
</feature>
<dbReference type="RefSeq" id="WP_091245502.1">
    <property type="nucleotide sequence ID" value="NZ_FNAG01000016.1"/>
</dbReference>
<dbReference type="Pfam" id="PF00028">
    <property type="entry name" value="Cadherin"/>
    <property type="match status" value="2"/>
</dbReference>
<keyword evidence="7 8" id="KW-0472">Membrane</keyword>
<dbReference type="InterPro" id="IPR012334">
    <property type="entry name" value="Pectin_lyas_fold"/>
</dbReference>
<dbReference type="OrthoDB" id="9813456at2"/>
<dbReference type="InterPro" id="IPR040853">
    <property type="entry name" value="RapA2_cadherin-like"/>
</dbReference>
<dbReference type="Gene3D" id="2.60.40.60">
    <property type="entry name" value="Cadherins"/>
    <property type="match status" value="3"/>
</dbReference>
<comment type="subcellular location">
    <subcellularLocation>
        <location evidence="1">Membrane</location>
    </subcellularLocation>
</comment>
<dbReference type="SUPFAM" id="SSF49313">
    <property type="entry name" value="Cadherin-like"/>
    <property type="match status" value="2"/>
</dbReference>
<dbReference type="InterPro" id="IPR002126">
    <property type="entry name" value="Cadherin-like_dom"/>
</dbReference>
<evidence type="ECO:0000256" key="4">
    <source>
        <dbReference type="ARBA" id="ARBA00022837"/>
    </source>
</evidence>
<feature type="domain" description="Cadherin" evidence="10">
    <location>
        <begin position="274"/>
        <end position="377"/>
    </location>
</feature>
<proteinExistence type="predicted"/>
<dbReference type="STRING" id="265719.SAMN04488509_11628"/>
<feature type="domain" description="Cadherin" evidence="10">
    <location>
        <begin position="1159"/>
        <end position="1263"/>
    </location>
</feature>
<evidence type="ECO:0000256" key="5">
    <source>
        <dbReference type="ARBA" id="ARBA00022889"/>
    </source>
</evidence>
<dbReference type="FunFam" id="2.60.40.60:FF:000134">
    <property type="entry name" value="protocadherin Fat 4"/>
    <property type="match status" value="1"/>
</dbReference>
<evidence type="ECO:0000256" key="2">
    <source>
        <dbReference type="ARBA" id="ARBA00022692"/>
    </source>
</evidence>
<keyword evidence="4" id="KW-0106">Calcium</keyword>
<evidence type="ECO:0000256" key="6">
    <source>
        <dbReference type="ARBA" id="ARBA00022989"/>
    </source>
</evidence>
<dbReference type="Gene3D" id="2.160.20.10">
    <property type="entry name" value="Single-stranded right-handed beta-helix, Pectin lyase-like"/>
    <property type="match status" value="1"/>
</dbReference>
<dbReference type="SUPFAM" id="SSF51126">
    <property type="entry name" value="Pectin lyase-like"/>
    <property type="match status" value="1"/>
</dbReference>
<dbReference type="PROSITE" id="PS50268">
    <property type="entry name" value="CADHERIN_2"/>
    <property type="match status" value="5"/>
</dbReference>
<gene>
    <name evidence="11" type="ORF">SAMN04488509_11628</name>
</gene>
<dbReference type="Proteomes" id="UP000199603">
    <property type="component" value="Unassembled WGS sequence"/>
</dbReference>
<accession>A0A1G6ZX41</accession>
<dbReference type="InterPro" id="IPR015919">
    <property type="entry name" value="Cadherin-like_sf"/>
</dbReference>
<keyword evidence="6 8" id="KW-1133">Transmembrane helix</keyword>
<dbReference type="GO" id="GO:0005911">
    <property type="term" value="C:cell-cell junction"/>
    <property type="evidence" value="ECO:0007669"/>
    <property type="project" value="TreeGrafter"/>
</dbReference>
<dbReference type="SMART" id="SM00112">
    <property type="entry name" value="CA"/>
    <property type="match status" value="3"/>
</dbReference>
<dbReference type="Pfam" id="PF17803">
    <property type="entry name" value="Cadherin_4"/>
    <property type="match status" value="1"/>
</dbReference>
<feature type="domain" description="Cadherin" evidence="10">
    <location>
        <begin position="376"/>
        <end position="480"/>
    </location>
</feature>
<evidence type="ECO:0000259" key="10">
    <source>
        <dbReference type="PROSITE" id="PS50268"/>
    </source>
</evidence>
<organism evidence="11 12">
    <name type="scientific">Aquimonas voraii</name>
    <dbReference type="NCBI Taxonomy" id="265719"/>
    <lineage>
        <taxon>Bacteria</taxon>
        <taxon>Pseudomonadati</taxon>
        <taxon>Pseudomonadota</taxon>
        <taxon>Gammaproteobacteria</taxon>
        <taxon>Lysobacterales</taxon>
        <taxon>Lysobacteraceae</taxon>
        <taxon>Aquimonas</taxon>
    </lineage>
</organism>
<dbReference type="PANTHER" id="PTHR24025:SF31">
    <property type="entry name" value="NEURAL-CADHERIN"/>
    <property type="match status" value="1"/>
</dbReference>
<feature type="chain" id="PRO_5011455062" evidence="9">
    <location>
        <begin position="30"/>
        <end position="2166"/>
    </location>
</feature>
<feature type="transmembrane region" description="Helical" evidence="8">
    <location>
        <begin position="162"/>
        <end position="185"/>
    </location>
</feature>